<keyword evidence="9" id="KW-1185">Reference proteome</keyword>
<feature type="region of interest" description="Disordered" evidence="6">
    <location>
        <begin position="153"/>
        <end position="186"/>
    </location>
</feature>
<dbReference type="EMBL" id="MU853991">
    <property type="protein sequence ID" value="KAK3934445.1"/>
    <property type="molecule type" value="Genomic_DNA"/>
</dbReference>
<keyword evidence="4 7" id="KW-1133">Transmembrane helix</keyword>
<dbReference type="GO" id="GO:0012505">
    <property type="term" value="C:endomembrane system"/>
    <property type="evidence" value="ECO:0007669"/>
    <property type="project" value="UniProtKB-SubCell"/>
</dbReference>
<comment type="similarity">
    <text evidence="2">Belongs to the CCC1 family.</text>
</comment>
<evidence type="ECO:0000256" key="3">
    <source>
        <dbReference type="ARBA" id="ARBA00022692"/>
    </source>
</evidence>
<evidence type="ECO:0000313" key="8">
    <source>
        <dbReference type="EMBL" id="KAK3934445.1"/>
    </source>
</evidence>
<feature type="transmembrane region" description="Helical" evidence="7">
    <location>
        <begin position="124"/>
        <end position="147"/>
    </location>
</feature>
<feature type="transmembrane region" description="Helical" evidence="7">
    <location>
        <begin position="332"/>
        <end position="352"/>
    </location>
</feature>
<feature type="transmembrane region" description="Helical" evidence="7">
    <location>
        <begin position="244"/>
        <end position="268"/>
    </location>
</feature>
<evidence type="ECO:0000256" key="2">
    <source>
        <dbReference type="ARBA" id="ARBA00007049"/>
    </source>
</evidence>
<evidence type="ECO:0000256" key="6">
    <source>
        <dbReference type="SAM" id="MobiDB-lite"/>
    </source>
</evidence>
<name>A0AAN6RZ16_9PEZI</name>
<comment type="caution">
    <text evidence="8">The sequence shown here is derived from an EMBL/GenBank/DDBJ whole genome shotgun (WGS) entry which is preliminary data.</text>
</comment>
<dbReference type="Proteomes" id="UP001303473">
    <property type="component" value="Unassembled WGS sequence"/>
</dbReference>
<comment type="subcellular location">
    <subcellularLocation>
        <location evidence="1">Endomembrane system</location>
        <topology evidence="1">Multi-pass membrane protein</topology>
    </subcellularLocation>
</comment>
<feature type="transmembrane region" description="Helical" evidence="7">
    <location>
        <begin position="274"/>
        <end position="292"/>
    </location>
</feature>
<sequence>MSIETLFRIPRPPAASRLAIDEFDPKTSIPMYSPVSSSSQSTATGQQSPVMAEMDEIEVGLLPHPKPRHHNRSSQQKQKQQQQRFILPTMTRFLADFTLGFADGLTVPFALTAGLSSLGKTETVIYAGLAEICAGMISMGVGGYLAAKGEIAASQRDKNTEEEEESDAEGDPEKAPSDSSDAEHEGEQAVVEDYLAPLELPPHLREQVLGHIKQQPGLTGSVIAASKRGGSEEDEEDTRLCSPIIVGVSVGVGYVLGGLLPLLPYFFASRVGDGLLWSFFVCVIALFIFGFGKDYLLNRNQHQEAEGTWRGGRRTGRRIEWKAIRRSAREGALMAMLGTVAALVAVLFVKLLEARHASSNGS</sequence>
<organism evidence="8 9">
    <name type="scientific">Diplogelasinospora grovesii</name>
    <dbReference type="NCBI Taxonomy" id="303347"/>
    <lineage>
        <taxon>Eukaryota</taxon>
        <taxon>Fungi</taxon>
        <taxon>Dikarya</taxon>
        <taxon>Ascomycota</taxon>
        <taxon>Pezizomycotina</taxon>
        <taxon>Sordariomycetes</taxon>
        <taxon>Sordariomycetidae</taxon>
        <taxon>Sordariales</taxon>
        <taxon>Diplogelasinosporaceae</taxon>
        <taxon>Diplogelasinospora</taxon>
    </lineage>
</organism>
<dbReference type="GO" id="GO:0030026">
    <property type="term" value="P:intracellular manganese ion homeostasis"/>
    <property type="evidence" value="ECO:0007669"/>
    <property type="project" value="InterPro"/>
</dbReference>
<reference evidence="9" key="1">
    <citation type="journal article" date="2023" name="Mol. Phylogenet. Evol.">
        <title>Genome-scale phylogeny and comparative genomics of the fungal order Sordariales.</title>
        <authorList>
            <person name="Hensen N."/>
            <person name="Bonometti L."/>
            <person name="Westerberg I."/>
            <person name="Brannstrom I.O."/>
            <person name="Guillou S."/>
            <person name="Cros-Aarteil S."/>
            <person name="Calhoun S."/>
            <person name="Haridas S."/>
            <person name="Kuo A."/>
            <person name="Mondo S."/>
            <person name="Pangilinan J."/>
            <person name="Riley R."/>
            <person name="LaButti K."/>
            <person name="Andreopoulos B."/>
            <person name="Lipzen A."/>
            <person name="Chen C."/>
            <person name="Yan M."/>
            <person name="Daum C."/>
            <person name="Ng V."/>
            <person name="Clum A."/>
            <person name="Steindorff A."/>
            <person name="Ohm R.A."/>
            <person name="Martin F."/>
            <person name="Silar P."/>
            <person name="Natvig D.O."/>
            <person name="Lalanne C."/>
            <person name="Gautier V."/>
            <person name="Ament-Velasquez S.L."/>
            <person name="Kruys A."/>
            <person name="Hutchinson M.I."/>
            <person name="Powell A.J."/>
            <person name="Barry K."/>
            <person name="Miller A.N."/>
            <person name="Grigoriev I.V."/>
            <person name="Debuchy R."/>
            <person name="Gladieux P."/>
            <person name="Hiltunen Thoren M."/>
            <person name="Johannesson H."/>
        </authorList>
    </citation>
    <scope>NUCLEOTIDE SEQUENCE [LARGE SCALE GENOMIC DNA]</scope>
    <source>
        <strain evidence="9">CBS 340.73</strain>
    </source>
</reference>
<feature type="transmembrane region" description="Helical" evidence="7">
    <location>
        <begin position="93"/>
        <end position="118"/>
    </location>
</feature>
<protein>
    <submittedName>
        <fullName evidence="8">Vacuolar iron transporter protein</fullName>
    </submittedName>
</protein>
<dbReference type="Pfam" id="PF01988">
    <property type="entry name" value="VIT1"/>
    <property type="match status" value="1"/>
</dbReference>
<evidence type="ECO:0000256" key="4">
    <source>
        <dbReference type="ARBA" id="ARBA00022989"/>
    </source>
</evidence>
<dbReference type="AlphaFoldDB" id="A0AAN6RZ16"/>
<dbReference type="GO" id="GO:0005384">
    <property type="term" value="F:manganese ion transmembrane transporter activity"/>
    <property type="evidence" value="ECO:0007669"/>
    <property type="project" value="InterPro"/>
</dbReference>
<proteinExistence type="inferred from homology"/>
<gene>
    <name evidence="8" type="ORF">QBC46DRAFT_399836</name>
</gene>
<evidence type="ECO:0000313" key="9">
    <source>
        <dbReference type="Proteomes" id="UP001303473"/>
    </source>
</evidence>
<evidence type="ECO:0000256" key="5">
    <source>
        <dbReference type="ARBA" id="ARBA00023136"/>
    </source>
</evidence>
<evidence type="ECO:0000256" key="1">
    <source>
        <dbReference type="ARBA" id="ARBA00004127"/>
    </source>
</evidence>
<dbReference type="InterPro" id="IPR008217">
    <property type="entry name" value="Ccc1_fam"/>
</dbReference>
<feature type="region of interest" description="Disordered" evidence="6">
    <location>
        <begin position="62"/>
        <end position="83"/>
    </location>
</feature>
<feature type="compositionally biased region" description="Acidic residues" evidence="6">
    <location>
        <begin position="160"/>
        <end position="170"/>
    </location>
</feature>
<feature type="region of interest" description="Disordered" evidence="6">
    <location>
        <begin position="29"/>
        <end position="48"/>
    </location>
</feature>
<evidence type="ECO:0000256" key="7">
    <source>
        <dbReference type="SAM" id="Phobius"/>
    </source>
</evidence>
<feature type="compositionally biased region" description="Basic and acidic residues" evidence="6">
    <location>
        <begin position="171"/>
        <end position="186"/>
    </location>
</feature>
<keyword evidence="3 7" id="KW-0812">Transmembrane</keyword>
<dbReference type="PANTHER" id="PTHR31851">
    <property type="entry name" value="FE(2+)/MN(2+) TRANSPORTER PCL1"/>
    <property type="match status" value="1"/>
</dbReference>
<keyword evidence="5 7" id="KW-0472">Membrane</keyword>
<accession>A0AAN6RZ16</accession>